<dbReference type="PANTHER" id="PTHR44259">
    <property type="entry name" value="OS07G0183000 PROTEIN-RELATED"/>
    <property type="match status" value="1"/>
</dbReference>
<reference evidence="4" key="1">
    <citation type="journal article" date="2019" name="Curr. Biol.">
        <title>Genome Sequence of Striga asiatica Provides Insight into the Evolution of Plant Parasitism.</title>
        <authorList>
            <person name="Yoshida S."/>
            <person name="Kim S."/>
            <person name="Wafula E.K."/>
            <person name="Tanskanen J."/>
            <person name="Kim Y.M."/>
            <person name="Honaas L."/>
            <person name="Yang Z."/>
            <person name="Spallek T."/>
            <person name="Conn C.E."/>
            <person name="Ichihashi Y."/>
            <person name="Cheong K."/>
            <person name="Cui S."/>
            <person name="Der J.P."/>
            <person name="Gundlach H."/>
            <person name="Jiao Y."/>
            <person name="Hori C."/>
            <person name="Ishida J.K."/>
            <person name="Kasahara H."/>
            <person name="Kiba T."/>
            <person name="Kim M.S."/>
            <person name="Koo N."/>
            <person name="Laohavisit A."/>
            <person name="Lee Y.H."/>
            <person name="Lumba S."/>
            <person name="McCourt P."/>
            <person name="Mortimer J.C."/>
            <person name="Mutuku J.M."/>
            <person name="Nomura T."/>
            <person name="Sasaki-Sekimoto Y."/>
            <person name="Seto Y."/>
            <person name="Wang Y."/>
            <person name="Wakatake T."/>
            <person name="Sakakibara H."/>
            <person name="Demura T."/>
            <person name="Yamaguchi S."/>
            <person name="Yoneyama K."/>
            <person name="Manabe R.I."/>
            <person name="Nelson D.C."/>
            <person name="Schulman A.H."/>
            <person name="Timko M.P."/>
            <person name="dePamphilis C.W."/>
            <person name="Choi D."/>
            <person name="Shirasu K."/>
        </authorList>
    </citation>
    <scope>NUCLEOTIDE SEQUENCE [LARGE SCALE GENOMIC DNA]</scope>
    <source>
        <strain evidence="4">cv. UVA1</strain>
    </source>
</reference>
<proteinExistence type="predicted"/>
<protein>
    <recommendedName>
        <fullName evidence="2">KIB1-4 beta-propeller domain-containing protein</fullName>
    </recommendedName>
</protein>
<accession>A0A5A7RHA9</accession>
<dbReference type="Pfam" id="PF03478">
    <property type="entry name" value="Beta-prop_KIB1-4"/>
    <property type="match status" value="1"/>
</dbReference>
<dbReference type="InterPro" id="IPR005174">
    <property type="entry name" value="KIB1-4_b-propeller"/>
</dbReference>
<feature type="domain" description="KIB1-4 beta-propeller" evidence="2">
    <location>
        <begin position="57"/>
        <end position="243"/>
    </location>
</feature>
<sequence length="419" mass="47870">MEDSFFDGYKEEIRDYGVDYARIYEDFTYCPKREVFNCIAFEVDLEDWSLAVPTQFEVWDLLSDPHSFKSKSKCIYWHLIDIKGPKCPWIEENMDIVESCRQIPYLVNDNHGDRDRLFLVIRFVIQRACINRPFVDVDSIPYDPVSDRLMVHLYPHKTVGFSVVEIHFETGPAAGINGRINGLSRIVGGCGNSLDGLAMFIGMNHSFAVSSGFEANCIYFTDSNKHQVLLDSIYGGHDIGIFDYENQTLSTCYYPCDVRSYRRIVPTPVWLTPRYKEPRRRDFEGAESCERRERETRVEETEDVRSEMMKGAGLEMMKRSETRLAELKPTSRSIVVHIRSSHSISTALEDILAMVISIARGHTHQKFMNTLVGRAVKEAAATVYALEVLNFGPLRRDVVGKAAPSVTVKDRSSTPVSHF</sequence>
<name>A0A5A7RHA9_STRAF</name>
<evidence type="ECO:0000313" key="4">
    <source>
        <dbReference type="Proteomes" id="UP000325081"/>
    </source>
</evidence>
<feature type="region of interest" description="Disordered" evidence="1">
    <location>
        <begin position="281"/>
        <end position="305"/>
    </location>
</feature>
<evidence type="ECO:0000256" key="1">
    <source>
        <dbReference type="SAM" id="MobiDB-lite"/>
    </source>
</evidence>
<keyword evidence="4" id="KW-1185">Reference proteome</keyword>
<organism evidence="3 4">
    <name type="scientific">Striga asiatica</name>
    <name type="common">Asiatic witchweed</name>
    <name type="synonym">Buchnera asiatica</name>
    <dbReference type="NCBI Taxonomy" id="4170"/>
    <lineage>
        <taxon>Eukaryota</taxon>
        <taxon>Viridiplantae</taxon>
        <taxon>Streptophyta</taxon>
        <taxon>Embryophyta</taxon>
        <taxon>Tracheophyta</taxon>
        <taxon>Spermatophyta</taxon>
        <taxon>Magnoliopsida</taxon>
        <taxon>eudicotyledons</taxon>
        <taxon>Gunneridae</taxon>
        <taxon>Pentapetalae</taxon>
        <taxon>asterids</taxon>
        <taxon>lamiids</taxon>
        <taxon>Lamiales</taxon>
        <taxon>Orobanchaceae</taxon>
        <taxon>Buchnereae</taxon>
        <taxon>Striga</taxon>
    </lineage>
</organism>
<evidence type="ECO:0000259" key="2">
    <source>
        <dbReference type="Pfam" id="PF03478"/>
    </source>
</evidence>
<dbReference type="AlphaFoldDB" id="A0A5A7RHA9"/>
<gene>
    <name evidence="3" type="ORF">STAS_34328</name>
</gene>
<comment type="caution">
    <text evidence="3">The sequence shown here is derived from an EMBL/GenBank/DDBJ whole genome shotgun (WGS) entry which is preliminary data.</text>
</comment>
<dbReference type="Proteomes" id="UP000325081">
    <property type="component" value="Unassembled WGS sequence"/>
</dbReference>
<dbReference type="OrthoDB" id="1523976at2759"/>
<dbReference type="EMBL" id="BKCP01012736">
    <property type="protein sequence ID" value="GER56586.1"/>
    <property type="molecule type" value="Genomic_DNA"/>
</dbReference>
<dbReference type="InterPro" id="IPR050942">
    <property type="entry name" value="F-box_BR-signaling"/>
</dbReference>
<evidence type="ECO:0000313" key="3">
    <source>
        <dbReference type="EMBL" id="GER56586.1"/>
    </source>
</evidence>
<dbReference type="PANTHER" id="PTHR44259:SF37">
    <property type="entry name" value="DUF1618 DOMAIN-CONTAINING PROTEIN"/>
    <property type="match status" value="1"/>
</dbReference>